<dbReference type="SMART" id="SM00220">
    <property type="entry name" value="S_TKc"/>
    <property type="match status" value="1"/>
</dbReference>
<dbReference type="Proteomes" id="UP000198802">
    <property type="component" value="Unassembled WGS sequence"/>
</dbReference>
<feature type="compositionally biased region" description="Low complexity" evidence="2">
    <location>
        <begin position="389"/>
        <end position="402"/>
    </location>
</feature>
<evidence type="ECO:0000256" key="2">
    <source>
        <dbReference type="SAM" id="MobiDB-lite"/>
    </source>
</evidence>
<dbReference type="InterPro" id="IPR056822">
    <property type="entry name" value="TEN_NHL"/>
</dbReference>
<dbReference type="GO" id="GO:0004674">
    <property type="term" value="F:protein serine/threonine kinase activity"/>
    <property type="evidence" value="ECO:0007669"/>
    <property type="project" value="UniProtKB-KW"/>
</dbReference>
<feature type="domain" description="Protein kinase" evidence="3">
    <location>
        <begin position="16"/>
        <end position="319"/>
    </location>
</feature>
<dbReference type="Pfam" id="PF00069">
    <property type="entry name" value="Pkinase"/>
    <property type="match status" value="1"/>
</dbReference>
<evidence type="ECO:0000256" key="1">
    <source>
        <dbReference type="ARBA" id="ARBA00022737"/>
    </source>
</evidence>
<dbReference type="InterPro" id="IPR011042">
    <property type="entry name" value="6-blade_b-propeller_TolB-like"/>
</dbReference>
<proteinExistence type="predicted"/>
<feature type="region of interest" description="Disordered" evidence="2">
    <location>
        <begin position="38"/>
        <end position="57"/>
    </location>
</feature>
<dbReference type="Pfam" id="PF25021">
    <property type="entry name" value="TEN_NHL"/>
    <property type="match status" value="3"/>
</dbReference>
<dbReference type="CDD" id="cd14014">
    <property type="entry name" value="STKc_PknB_like"/>
    <property type="match status" value="1"/>
</dbReference>
<feature type="region of interest" description="Disordered" evidence="2">
    <location>
        <begin position="347"/>
        <end position="447"/>
    </location>
</feature>
<dbReference type="GO" id="GO:0005524">
    <property type="term" value="F:ATP binding"/>
    <property type="evidence" value="ECO:0007669"/>
    <property type="project" value="InterPro"/>
</dbReference>
<evidence type="ECO:0000313" key="4">
    <source>
        <dbReference type="EMBL" id="CUU56464.1"/>
    </source>
</evidence>
<dbReference type="AlphaFoldDB" id="A0A0S4QLK9"/>
<protein>
    <submittedName>
        <fullName evidence="4">Serine/threonine protein kinase</fullName>
    </submittedName>
</protein>
<organism evidence="4 5">
    <name type="scientific">Parafrankia irregularis</name>
    <dbReference type="NCBI Taxonomy" id="795642"/>
    <lineage>
        <taxon>Bacteria</taxon>
        <taxon>Bacillati</taxon>
        <taxon>Actinomycetota</taxon>
        <taxon>Actinomycetes</taxon>
        <taxon>Frankiales</taxon>
        <taxon>Frankiaceae</taxon>
        <taxon>Parafrankia</taxon>
    </lineage>
</organism>
<dbReference type="PANTHER" id="PTHR46388:SF2">
    <property type="entry name" value="NHL REPEAT-CONTAINING PROTEIN 2"/>
    <property type="match status" value="1"/>
</dbReference>
<dbReference type="InterPro" id="IPR001258">
    <property type="entry name" value="NHL_repeat"/>
</dbReference>
<feature type="region of interest" description="Disordered" evidence="2">
    <location>
        <begin position="491"/>
        <end position="526"/>
    </location>
</feature>
<keyword evidence="4" id="KW-0418">Kinase</keyword>
<feature type="compositionally biased region" description="Pro residues" evidence="2">
    <location>
        <begin position="507"/>
        <end position="518"/>
    </location>
</feature>
<keyword evidence="1" id="KW-0677">Repeat</keyword>
<keyword evidence="4" id="KW-0723">Serine/threonine-protein kinase</keyword>
<dbReference type="CDD" id="cd14953">
    <property type="entry name" value="NHL_like_1"/>
    <property type="match status" value="1"/>
</dbReference>
<dbReference type="InterPro" id="IPR000719">
    <property type="entry name" value="Prot_kinase_dom"/>
</dbReference>
<evidence type="ECO:0000313" key="5">
    <source>
        <dbReference type="Proteomes" id="UP000198802"/>
    </source>
</evidence>
<gene>
    <name evidence="4" type="ORF">Ga0074812_107348</name>
</gene>
<dbReference type="InterPro" id="IPR008271">
    <property type="entry name" value="Ser/Thr_kinase_AS"/>
</dbReference>
<feature type="compositionally biased region" description="Low complexity" evidence="2">
    <location>
        <begin position="491"/>
        <end position="506"/>
    </location>
</feature>
<dbReference type="PANTHER" id="PTHR46388">
    <property type="entry name" value="NHL REPEAT-CONTAINING PROTEIN 2"/>
    <property type="match status" value="1"/>
</dbReference>
<dbReference type="PROSITE" id="PS00108">
    <property type="entry name" value="PROTEIN_KINASE_ST"/>
    <property type="match status" value="1"/>
</dbReference>
<accession>A0A0S4QLK9</accession>
<evidence type="ECO:0000259" key="3">
    <source>
        <dbReference type="PROSITE" id="PS50011"/>
    </source>
</evidence>
<dbReference type="SUPFAM" id="SSF56112">
    <property type="entry name" value="Protein kinase-like (PK-like)"/>
    <property type="match status" value="1"/>
</dbReference>
<dbReference type="PROSITE" id="PS50011">
    <property type="entry name" value="PROTEIN_KINASE_DOM"/>
    <property type="match status" value="1"/>
</dbReference>
<keyword evidence="5" id="KW-1185">Reference proteome</keyword>
<reference evidence="5" key="1">
    <citation type="submission" date="2015-11" db="EMBL/GenBank/DDBJ databases">
        <authorList>
            <person name="Varghese N."/>
        </authorList>
    </citation>
    <scope>NUCLEOTIDE SEQUENCE [LARGE SCALE GENOMIC DNA]</scope>
    <source>
        <strain evidence="5">DSM 45899</strain>
    </source>
</reference>
<dbReference type="Gene3D" id="2.120.10.30">
    <property type="entry name" value="TolB, C-terminal domain"/>
    <property type="match status" value="3"/>
</dbReference>
<dbReference type="InterPro" id="IPR011009">
    <property type="entry name" value="Kinase-like_dom_sf"/>
</dbReference>
<dbReference type="Pfam" id="PF01436">
    <property type="entry name" value="NHL"/>
    <property type="match status" value="1"/>
</dbReference>
<sequence>MPIMDRARVAAALPGYDLGRELGAGAFGLVLAARRTSATQPGSATSGDVPAGLPTPAGEEDIRDVAVRILDLELPAGTGPAAGPDPTTAHLATAHLGTAHLTAGQPPAPPAEADPASDARILTRLAHPHLCRLLDIVLADGLRLLVSELLPGGTLARQSLTPPAACAVAVAIADGLMHAHAAGVLHRDVKPANILFTADGRPVLTDVGVVGLVDGTPLATGRIVGTAQYMAPEQITGGRLVPATDVYALAATLYELLTGAPPFGAGLTVPELFLHHCEVPAPPAAGVAPPVAAVLARALAKDPGQRHRGAGQFAVDLGLAAQAAYGPDWMDHADVRLLVSTGLRGSRPADGLDRASPAPAGLDPASQVPAEPDPAQRTTRLGTGPHPLGAAPPAVAMVAPGGDPAGPPPGESPARGPRRSGPDAAADTAAMAGRGDSGAAGSGADIDGDLRGQSWTRRVAILTAAAVTVAGVAAALTIPLSERGGQTVVEATATRPPSGPGTAAPAAPDPPLPSPPPFAATTVAGTGTAGYGGDGGPAAAASVNAPFGLVADRAGNVYVADSGNNRVRRISPDGVIVTVAGTGVKGFAGDGGPAVDAQLYQPSAVTLDRDGGLLIADTFNQRIRRVDAAGIITTVAGNGEHSFSGDGGPATAAALWYPGGVAVDGNGTVFIADTANNRIRRVGSDGIITTLAGRDGEGSFGDGGPASRALLAFPLAVALDRFGRLYIADTSNNRIRRIGLDGRIETVAGNGRPGLSGDGGPATKATLRSPRGVTVDAAGTIYITDRTNRRVRRVDAAGVITTVAGTARPGRVEGVDPAALSPDGQVALDPSGDLLVSDRRRNLVLRVDLTGAG</sequence>
<dbReference type="EMBL" id="FAOZ01000007">
    <property type="protein sequence ID" value="CUU56464.1"/>
    <property type="molecule type" value="Genomic_DNA"/>
</dbReference>
<name>A0A0S4QLK9_9ACTN</name>
<dbReference type="Gene3D" id="1.10.510.10">
    <property type="entry name" value="Transferase(Phosphotransferase) domain 1"/>
    <property type="match status" value="1"/>
</dbReference>
<keyword evidence="4" id="KW-0808">Transferase</keyword>
<dbReference type="SUPFAM" id="SSF101898">
    <property type="entry name" value="NHL repeat"/>
    <property type="match status" value="1"/>
</dbReference>
<feature type="compositionally biased region" description="Low complexity" evidence="2">
    <location>
        <begin position="422"/>
        <end position="434"/>
    </location>
</feature>